<reference evidence="1 2" key="1">
    <citation type="journal article" date="2021" name="Front. Genet.">
        <title>Chromosome-Level Genome Assembly Reveals Significant Gene Expansion in the Toll and IMD Signaling Pathways of Dendrolimus kikuchii.</title>
        <authorList>
            <person name="Zhou J."/>
            <person name="Wu P."/>
            <person name="Xiong Z."/>
            <person name="Liu N."/>
            <person name="Zhao N."/>
            <person name="Ji M."/>
            <person name="Qiu Y."/>
            <person name="Yang B."/>
        </authorList>
    </citation>
    <scope>NUCLEOTIDE SEQUENCE [LARGE SCALE GENOMIC DNA]</scope>
    <source>
        <strain evidence="1">Ann1</strain>
    </source>
</reference>
<keyword evidence="2" id="KW-1185">Reference proteome</keyword>
<proteinExistence type="predicted"/>
<dbReference type="EMBL" id="CM034394">
    <property type="protein sequence ID" value="KAJ0179414.1"/>
    <property type="molecule type" value="Genomic_DNA"/>
</dbReference>
<dbReference type="Proteomes" id="UP000824533">
    <property type="component" value="Linkage Group LG08"/>
</dbReference>
<sequence length="123" mass="13656">MSKGKAYRGRELDIILKVLTFFAKEKQKGSPIIPIGLDRASETTGVSIRTLGCIKSEEKKLTTTKPTPGTSADTQKVKLTTQKKNKPSGEKLQIDDFVICAIRNIVKMELGFCVFRTLAWPLN</sequence>
<accession>A0ACC1D689</accession>
<name>A0ACC1D689_9NEOP</name>
<evidence type="ECO:0000313" key="1">
    <source>
        <dbReference type="EMBL" id="KAJ0179414.1"/>
    </source>
</evidence>
<comment type="caution">
    <text evidence="1">The sequence shown here is derived from an EMBL/GenBank/DDBJ whole genome shotgun (WGS) entry which is preliminary data.</text>
</comment>
<evidence type="ECO:0000313" key="2">
    <source>
        <dbReference type="Proteomes" id="UP000824533"/>
    </source>
</evidence>
<protein>
    <submittedName>
        <fullName evidence="1">Uncharacterized protein</fullName>
    </submittedName>
</protein>
<gene>
    <name evidence="1" type="ORF">K1T71_005126</name>
</gene>
<organism evidence="1 2">
    <name type="scientific">Dendrolimus kikuchii</name>
    <dbReference type="NCBI Taxonomy" id="765133"/>
    <lineage>
        <taxon>Eukaryota</taxon>
        <taxon>Metazoa</taxon>
        <taxon>Ecdysozoa</taxon>
        <taxon>Arthropoda</taxon>
        <taxon>Hexapoda</taxon>
        <taxon>Insecta</taxon>
        <taxon>Pterygota</taxon>
        <taxon>Neoptera</taxon>
        <taxon>Endopterygota</taxon>
        <taxon>Lepidoptera</taxon>
        <taxon>Glossata</taxon>
        <taxon>Ditrysia</taxon>
        <taxon>Bombycoidea</taxon>
        <taxon>Lasiocampidae</taxon>
        <taxon>Dendrolimus</taxon>
    </lineage>
</organism>